<dbReference type="EMBL" id="LSMT01000609">
    <property type="protein sequence ID" value="PFX15793.1"/>
    <property type="molecule type" value="Genomic_DNA"/>
</dbReference>
<gene>
    <name evidence="1" type="ORF">AWC38_SpisGene19966</name>
</gene>
<accession>A0A2B4RG30</accession>
<keyword evidence="2" id="KW-1185">Reference proteome</keyword>
<sequence>MTEDSLSLDVMSLPELERKVRRQSCIIEAEVNQKSSGKWTEECILASGKSPYRITVGLMRQNEPKLSQLKELQQKIPSLKRAADGGLQATYQPSSNVHGNPEERAGRMNTIRSTLLFQNRWGGNLDLVF</sequence>
<evidence type="ECO:0000313" key="1">
    <source>
        <dbReference type="EMBL" id="PFX15793.1"/>
    </source>
</evidence>
<name>A0A2B4RG30_STYPI</name>
<comment type="caution">
    <text evidence="1">The sequence shown here is derived from an EMBL/GenBank/DDBJ whole genome shotgun (WGS) entry which is preliminary data.</text>
</comment>
<organism evidence="1 2">
    <name type="scientific">Stylophora pistillata</name>
    <name type="common">Smooth cauliflower coral</name>
    <dbReference type="NCBI Taxonomy" id="50429"/>
    <lineage>
        <taxon>Eukaryota</taxon>
        <taxon>Metazoa</taxon>
        <taxon>Cnidaria</taxon>
        <taxon>Anthozoa</taxon>
        <taxon>Hexacorallia</taxon>
        <taxon>Scleractinia</taxon>
        <taxon>Astrocoeniina</taxon>
        <taxon>Pocilloporidae</taxon>
        <taxon>Stylophora</taxon>
    </lineage>
</organism>
<dbReference type="Proteomes" id="UP000225706">
    <property type="component" value="Unassembled WGS sequence"/>
</dbReference>
<reference evidence="2" key="1">
    <citation type="journal article" date="2017" name="bioRxiv">
        <title>Comparative analysis of the genomes of Stylophora pistillata and Acropora digitifera provides evidence for extensive differences between species of corals.</title>
        <authorList>
            <person name="Voolstra C.R."/>
            <person name="Li Y."/>
            <person name="Liew Y.J."/>
            <person name="Baumgarten S."/>
            <person name="Zoccola D."/>
            <person name="Flot J.-F."/>
            <person name="Tambutte S."/>
            <person name="Allemand D."/>
            <person name="Aranda M."/>
        </authorList>
    </citation>
    <scope>NUCLEOTIDE SEQUENCE [LARGE SCALE GENOMIC DNA]</scope>
</reference>
<dbReference type="OrthoDB" id="6024025at2759"/>
<dbReference type="AlphaFoldDB" id="A0A2B4RG30"/>
<evidence type="ECO:0000313" key="2">
    <source>
        <dbReference type="Proteomes" id="UP000225706"/>
    </source>
</evidence>
<protein>
    <submittedName>
        <fullName evidence="1">Uncharacterized protein</fullName>
    </submittedName>
</protein>
<proteinExistence type="predicted"/>